<evidence type="ECO:0000313" key="5">
    <source>
        <dbReference type="Proteomes" id="UP000249432"/>
    </source>
</evidence>
<evidence type="ECO:0000313" key="4">
    <source>
        <dbReference type="EMBL" id="PZR04638.1"/>
    </source>
</evidence>
<dbReference type="GO" id="GO:0019305">
    <property type="term" value="P:dTDP-rhamnose biosynthetic process"/>
    <property type="evidence" value="ECO:0007669"/>
    <property type="project" value="TreeGrafter"/>
</dbReference>
<dbReference type="InterPro" id="IPR011051">
    <property type="entry name" value="RmlC_Cupin_sf"/>
</dbReference>
<feature type="active site" description="Proton donor" evidence="2">
    <location>
        <position position="145"/>
    </location>
</feature>
<dbReference type="GO" id="GO:0005829">
    <property type="term" value="C:cytosol"/>
    <property type="evidence" value="ECO:0007669"/>
    <property type="project" value="TreeGrafter"/>
</dbReference>
<feature type="active site" description="Proton acceptor" evidence="2">
    <location>
        <position position="75"/>
    </location>
</feature>
<reference evidence="4 5" key="1">
    <citation type="submission" date="2017-08" db="EMBL/GenBank/DDBJ databases">
        <title>Infants hospitalized years apart are colonized by the same room-sourced microbial strains.</title>
        <authorList>
            <person name="Brooks B."/>
            <person name="Olm M.R."/>
            <person name="Firek B.A."/>
            <person name="Baker R."/>
            <person name="Thomas B.C."/>
            <person name="Morowitz M.J."/>
            <person name="Banfield J.F."/>
        </authorList>
    </citation>
    <scope>NUCLEOTIDE SEQUENCE [LARGE SCALE GENOMIC DNA]</scope>
    <source>
        <strain evidence="4">S2_003_000_R1_3</strain>
    </source>
</reference>
<proteinExistence type="inferred from homology"/>
<organism evidence="4 5">
    <name type="scientific">Corynebacterium kroppenstedtii</name>
    <dbReference type="NCBI Taxonomy" id="161879"/>
    <lineage>
        <taxon>Bacteria</taxon>
        <taxon>Bacillati</taxon>
        <taxon>Actinomycetota</taxon>
        <taxon>Actinomycetes</taxon>
        <taxon>Mycobacteriales</taxon>
        <taxon>Corynebacteriaceae</taxon>
        <taxon>Corynebacterium</taxon>
    </lineage>
</organism>
<sequence length="237" mass="25944">MTSRLEVQEPDQHATYVATPIPGVFTFYPTVHADQRGSFHEWYKADDFAEALGYPFFPEQANMSVSARGVVRGIHLAEVPPGQAKMVTCPAGALSDIIVDLRKGSSTYGKHIVVPLNQDNHAVVYLPVGIGHGFIAHQDNTVATYLTGTAYDPSREFGVRITDPALGIDCQALLNSDESSDQRSATVDPIFSEKDRVAPLLADVDDRLPTWEDCKHFEDELRNGWALANSEAGVDTE</sequence>
<dbReference type="Pfam" id="PF00908">
    <property type="entry name" value="dTDP_sugar_isom"/>
    <property type="match status" value="1"/>
</dbReference>
<dbReference type="GO" id="GO:0000271">
    <property type="term" value="P:polysaccharide biosynthetic process"/>
    <property type="evidence" value="ECO:0007669"/>
    <property type="project" value="TreeGrafter"/>
</dbReference>
<comment type="caution">
    <text evidence="4">The sequence shown here is derived from an EMBL/GenBank/DDBJ whole genome shotgun (WGS) entry which is preliminary data.</text>
</comment>
<feature type="site" description="Participates in a stacking interaction with the thymidine ring of dTDP-4-oxo-6-deoxyglucose" evidence="3">
    <location>
        <position position="151"/>
    </location>
</feature>
<dbReference type="InterPro" id="IPR000888">
    <property type="entry name" value="RmlC-like"/>
</dbReference>
<dbReference type="InterPro" id="IPR014710">
    <property type="entry name" value="RmlC-like_jellyroll"/>
</dbReference>
<dbReference type="PANTHER" id="PTHR21047">
    <property type="entry name" value="DTDP-6-DEOXY-D-GLUCOSE-3,5 EPIMERASE"/>
    <property type="match status" value="1"/>
</dbReference>
<dbReference type="AlphaFoldDB" id="A0A2W5U6Y5"/>
<gene>
    <name evidence="4" type="ORF">DI525_06225</name>
</gene>
<dbReference type="Proteomes" id="UP000249432">
    <property type="component" value="Unassembled WGS sequence"/>
</dbReference>
<comment type="similarity">
    <text evidence="1">Belongs to the dTDP-4-dehydrorhamnose 3,5-epimerase family.</text>
</comment>
<dbReference type="GO" id="GO:0008830">
    <property type="term" value="F:dTDP-4-dehydrorhamnose 3,5-epimerase activity"/>
    <property type="evidence" value="ECO:0007669"/>
    <property type="project" value="InterPro"/>
</dbReference>
<dbReference type="CDD" id="cd00438">
    <property type="entry name" value="cupin_RmlC"/>
    <property type="match status" value="1"/>
</dbReference>
<name>A0A2W5U6Y5_9CORY</name>
<dbReference type="EMBL" id="QFRA01000014">
    <property type="protein sequence ID" value="PZR04638.1"/>
    <property type="molecule type" value="Genomic_DNA"/>
</dbReference>
<dbReference type="RefSeq" id="WP_303734899.1">
    <property type="nucleotide sequence ID" value="NZ_CAKZHK010000013.1"/>
</dbReference>
<accession>A0A2W5U6Y5</accession>
<dbReference type="Gene3D" id="2.60.120.10">
    <property type="entry name" value="Jelly Rolls"/>
    <property type="match status" value="1"/>
</dbReference>
<dbReference type="SUPFAM" id="SSF51182">
    <property type="entry name" value="RmlC-like cupins"/>
    <property type="match status" value="1"/>
</dbReference>
<evidence type="ECO:0000256" key="1">
    <source>
        <dbReference type="ARBA" id="ARBA00010154"/>
    </source>
</evidence>
<evidence type="ECO:0000256" key="3">
    <source>
        <dbReference type="PIRSR" id="PIRSR600888-3"/>
    </source>
</evidence>
<dbReference type="PANTHER" id="PTHR21047:SF2">
    <property type="entry name" value="THYMIDINE DIPHOSPHO-4-KETO-RHAMNOSE 3,5-EPIMERASE"/>
    <property type="match status" value="1"/>
</dbReference>
<protein>
    <submittedName>
        <fullName evidence="4">dTDP-4-dehydrorhamnose 3,5-epimerase</fullName>
    </submittedName>
</protein>
<evidence type="ECO:0000256" key="2">
    <source>
        <dbReference type="PIRSR" id="PIRSR600888-1"/>
    </source>
</evidence>